<feature type="transmembrane region" description="Helical" evidence="1">
    <location>
        <begin position="202"/>
        <end position="221"/>
    </location>
</feature>
<gene>
    <name evidence="2" type="ORF">F503_01576</name>
</gene>
<dbReference type="AlphaFoldDB" id="S3CQD0"/>
<feature type="transmembrane region" description="Helical" evidence="1">
    <location>
        <begin position="41"/>
        <end position="59"/>
    </location>
</feature>
<keyword evidence="1" id="KW-1133">Transmembrane helix</keyword>
<sequence length="394" mass="42200">MASILPWLASLPARLRARLRVSSSSSRPSSRHLIHTVSLHYLLVVPVALAIATAAVLFAHSDVNVAMLFSQCHARSRLPWLSHLPVIGAPSCFLVSFFGEALASSRAVAVMGVVLAYIGSLLTVSTVEAARICNGPSVLIAYPTGGWLVFDLVGGAMVWQLLIIPAFFRRSKEVFAESEAATATASEAATETEADTSTNRHLSVVAEVVAIPVAVALGYVVPSLAMLATDAPAAIVAWLFFPLYVSAIRQAVRWAIHHVAASLAGRSLHLESDRPSLLAVYAVPIAFSVVAQVLLIYNLVAVADDRKEMTRSTLKFIEIDFFFILLTVLYWILVEAGWRVVAVVLVSSVVLGPGAGLCLGWIYREQQLGFAYDAVPGDAEQGADGLSEETPLLQ</sequence>
<evidence type="ECO:0000313" key="3">
    <source>
        <dbReference type="Proteomes" id="UP000016923"/>
    </source>
</evidence>
<feature type="transmembrane region" description="Helical" evidence="1">
    <location>
        <begin position="148"/>
        <end position="168"/>
    </location>
</feature>
<dbReference type="HOGENOM" id="CLU_063083_0_0_1"/>
<feature type="transmembrane region" description="Helical" evidence="1">
    <location>
        <begin position="276"/>
        <end position="302"/>
    </location>
</feature>
<dbReference type="VEuPathDB" id="FungiDB:F503_01576"/>
<keyword evidence="3" id="KW-1185">Reference proteome</keyword>
<evidence type="ECO:0008006" key="4">
    <source>
        <dbReference type="Google" id="ProtNLM"/>
    </source>
</evidence>
<protein>
    <recommendedName>
        <fullName evidence="4">Corticosteroid-binding protein</fullName>
    </recommendedName>
</protein>
<dbReference type="Proteomes" id="UP000016923">
    <property type="component" value="Unassembled WGS sequence"/>
</dbReference>
<dbReference type="OMA" id="QCHSHAR"/>
<dbReference type="eggNOG" id="ENOG502RS6C">
    <property type="taxonomic scope" value="Eukaryota"/>
</dbReference>
<reference evidence="2 3" key="1">
    <citation type="journal article" date="2013" name="BMC Genomics">
        <title>The genome and transcriptome of the pine saprophyte Ophiostoma piceae, and a comparison with the bark beetle-associated pine pathogen Grosmannia clavigera.</title>
        <authorList>
            <person name="Haridas S."/>
            <person name="Wang Y."/>
            <person name="Lim L."/>
            <person name="Massoumi Alamouti S."/>
            <person name="Jackman S."/>
            <person name="Docking R."/>
            <person name="Robertson G."/>
            <person name="Birol I."/>
            <person name="Bohlmann J."/>
            <person name="Breuil C."/>
        </authorList>
    </citation>
    <scope>NUCLEOTIDE SEQUENCE [LARGE SCALE GENOMIC DNA]</scope>
    <source>
        <strain evidence="2 3">UAMH 11346</strain>
    </source>
</reference>
<organism evidence="2 3">
    <name type="scientific">Ophiostoma piceae (strain UAMH 11346)</name>
    <name type="common">Sap stain fungus</name>
    <dbReference type="NCBI Taxonomy" id="1262450"/>
    <lineage>
        <taxon>Eukaryota</taxon>
        <taxon>Fungi</taxon>
        <taxon>Dikarya</taxon>
        <taxon>Ascomycota</taxon>
        <taxon>Pezizomycotina</taxon>
        <taxon>Sordariomycetes</taxon>
        <taxon>Sordariomycetidae</taxon>
        <taxon>Ophiostomatales</taxon>
        <taxon>Ophiostomataceae</taxon>
        <taxon>Ophiostoma</taxon>
    </lineage>
</organism>
<feature type="transmembrane region" description="Helical" evidence="1">
    <location>
        <begin position="233"/>
        <end position="256"/>
    </location>
</feature>
<name>S3CQD0_OPHP1</name>
<dbReference type="OrthoDB" id="2281895at2759"/>
<evidence type="ECO:0000256" key="1">
    <source>
        <dbReference type="SAM" id="Phobius"/>
    </source>
</evidence>
<accession>S3CQD0</accession>
<keyword evidence="1" id="KW-0812">Transmembrane</keyword>
<feature type="transmembrane region" description="Helical" evidence="1">
    <location>
        <begin position="314"/>
        <end position="334"/>
    </location>
</feature>
<feature type="transmembrane region" description="Helical" evidence="1">
    <location>
        <begin position="80"/>
        <end position="99"/>
    </location>
</feature>
<dbReference type="EMBL" id="KE148173">
    <property type="protein sequence ID" value="EPE02835.1"/>
    <property type="molecule type" value="Genomic_DNA"/>
</dbReference>
<evidence type="ECO:0000313" key="2">
    <source>
        <dbReference type="EMBL" id="EPE02835.1"/>
    </source>
</evidence>
<feature type="transmembrane region" description="Helical" evidence="1">
    <location>
        <begin position="340"/>
        <end position="363"/>
    </location>
</feature>
<feature type="transmembrane region" description="Helical" evidence="1">
    <location>
        <begin position="105"/>
        <end position="127"/>
    </location>
</feature>
<keyword evidence="1" id="KW-0472">Membrane</keyword>
<proteinExistence type="predicted"/>